<accession>A0A9X4AM74</accession>
<keyword evidence="2" id="KW-1185">Reference proteome</keyword>
<dbReference type="AlphaFoldDB" id="A0A9X4AM74"/>
<reference evidence="1" key="1">
    <citation type="submission" date="2022-06" db="EMBL/GenBank/DDBJ databases">
        <title>Aquibacillus sp. a new bacterium isolated from soil saline samples.</title>
        <authorList>
            <person name="Galisteo C."/>
            <person name="De La Haba R."/>
            <person name="Sanchez-Porro C."/>
            <person name="Ventosa A."/>
        </authorList>
    </citation>
    <scope>NUCLEOTIDE SEQUENCE</scope>
    <source>
        <strain evidence="1">3ASR75-11</strain>
    </source>
</reference>
<evidence type="ECO:0000313" key="1">
    <source>
        <dbReference type="EMBL" id="MDC3423233.1"/>
    </source>
</evidence>
<gene>
    <name evidence="1" type="ORF">NC797_01760</name>
</gene>
<organism evidence="1 2">
    <name type="scientific">Terrihalobacillus insolitus</name>
    <dbReference type="NCBI Taxonomy" id="2950438"/>
    <lineage>
        <taxon>Bacteria</taxon>
        <taxon>Bacillati</taxon>
        <taxon>Bacillota</taxon>
        <taxon>Bacilli</taxon>
        <taxon>Bacillales</taxon>
        <taxon>Bacillaceae</taxon>
        <taxon>Terrihalobacillus</taxon>
    </lineage>
</organism>
<name>A0A9X4AM74_9BACI</name>
<protein>
    <submittedName>
        <fullName evidence="1">Uncharacterized protein</fullName>
    </submittedName>
</protein>
<dbReference type="EMBL" id="JAMQKB010000001">
    <property type="protein sequence ID" value="MDC3423233.1"/>
    <property type="molecule type" value="Genomic_DNA"/>
</dbReference>
<dbReference type="RefSeq" id="WP_272434904.1">
    <property type="nucleotide sequence ID" value="NZ_JAMQKB010000001.1"/>
</dbReference>
<sequence length="52" mass="5905">MLLHEEGNFNEIASLKSCTVESSFFELLEDTGAPVSEKQANEKVQSDFHRDF</sequence>
<comment type="caution">
    <text evidence="1">The sequence shown here is derived from an EMBL/GenBank/DDBJ whole genome shotgun (WGS) entry which is preliminary data.</text>
</comment>
<evidence type="ECO:0000313" key="2">
    <source>
        <dbReference type="Proteomes" id="UP001145050"/>
    </source>
</evidence>
<proteinExistence type="predicted"/>
<dbReference type="Proteomes" id="UP001145050">
    <property type="component" value="Unassembled WGS sequence"/>
</dbReference>